<dbReference type="PANTHER" id="PTHR46825">
    <property type="entry name" value="D-ALANYL-D-ALANINE-CARBOXYPEPTIDASE/ENDOPEPTIDASE AMPH"/>
    <property type="match status" value="1"/>
</dbReference>
<feature type="chain" id="PRO_5038360585" description="Beta-lactamase-related domain-containing protein" evidence="1">
    <location>
        <begin position="22"/>
        <end position="423"/>
    </location>
</feature>
<dbReference type="Proteomes" id="UP000642748">
    <property type="component" value="Unassembled WGS sequence"/>
</dbReference>
<dbReference type="Gene3D" id="3.40.710.10">
    <property type="entry name" value="DD-peptidase/beta-lactamase superfamily"/>
    <property type="match status" value="1"/>
</dbReference>
<dbReference type="AlphaFoldDB" id="A0A8J3QWI8"/>
<dbReference type="InterPro" id="IPR050491">
    <property type="entry name" value="AmpC-like"/>
</dbReference>
<reference evidence="3" key="1">
    <citation type="submission" date="2021-01" db="EMBL/GenBank/DDBJ databases">
        <title>Whole genome shotgun sequence of Rugosimonospora africana NBRC 104875.</title>
        <authorList>
            <person name="Komaki H."/>
            <person name="Tamura T."/>
        </authorList>
    </citation>
    <scope>NUCLEOTIDE SEQUENCE</scope>
    <source>
        <strain evidence="3">NBRC 104875</strain>
    </source>
</reference>
<dbReference type="InterPro" id="IPR012338">
    <property type="entry name" value="Beta-lactam/transpept-like"/>
</dbReference>
<dbReference type="SUPFAM" id="SSF56601">
    <property type="entry name" value="beta-lactamase/transpeptidase-like"/>
    <property type="match status" value="1"/>
</dbReference>
<dbReference type="EMBL" id="BONZ01000050">
    <property type="protein sequence ID" value="GIH17105.1"/>
    <property type="molecule type" value="Genomic_DNA"/>
</dbReference>
<protein>
    <recommendedName>
        <fullName evidence="2">Beta-lactamase-related domain-containing protein</fullName>
    </recommendedName>
</protein>
<evidence type="ECO:0000313" key="4">
    <source>
        <dbReference type="Proteomes" id="UP000642748"/>
    </source>
</evidence>
<keyword evidence="4" id="KW-1185">Reference proteome</keyword>
<evidence type="ECO:0000313" key="3">
    <source>
        <dbReference type="EMBL" id="GIH17105.1"/>
    </source>
</evidence>
<name>A0A8J3QWI8_9ACTN</name>
<dbReference type="InterPro" id="IPR001466">
    <property type="entry name" value="Beta-lactam-related"/>
</dbReference>
<proteinExistence type="predicted"/>
<dbReference type="Pfam" id="PF00144">
    <property type="entry name" value="Beta-lactamase"/>
    <property type="match status" value="1"/>
</dbReference>
<accession>A0A8J3QWI8</accession>
<dbReference type="PANTHER" id="PTHR46825:SF9">
    <property type="entry name" value="BETA-LACTAMASE-RELATED DOMAIN-CONTAINING PROTEIN"/>
    <property type="match status" value="1"/>
</dbReference>
<keyword evidence="1" id="KW-0732">Signal</keyword>
<feature type="signal peptide" evidence="1">
    <location>
        <begin position="1"/>
        <end position="21"/>
    </location>
</feature>
<feature type="domain" description="Beta-lactamase-related" evidence="2">
    <location>
        <begin position="42"/>
        <end position="398"/>
    </location>
</feature>
<comment type="caution">
    <text evidence="3">The sequence shown here is derived from an EMBL/GenBank/DDBJ whole genome shotgun (WGS) entry which is preliminary data.</text>
</comment>
<evidence type="ECO:0000256" key="1">
    <source>
        <dbReference type="SAM" id="SignalP"/>
    </source>
</evidence>
<sequence>MKLAGAAAVTAALAPATRASASADTTWHTWIDGPSTPGMTSFDNAMLDFMKARGITSGSLAVTTGGRLVKASGYTLNSTQTPPVGQRVGPTTLFRIASISKSVTATAVSRLAQEGRLNLDTPIDQLIDLTSSAGHIVDSRLDQVTVRRVLHHLGGWGDPLVTGFDPMFADVQIAGGQSNLPVTQRQIIKYRSGWGLDNDPGTFAYSNYGYMLLGRVIEAVTGLAYANYVQQAVLAPMGITRMRIGQSAASLPMPTESPYQTTLPLTTTVLNPSGTDVPWPYGGFNLENMDSHGGWLASAVDLVRFGSIFDGNTSVLNPGSVSATFARQDTPLDGDGYYYGYGWFIRSTNGAGVGYNAWHNGSLPGTWTWLVRCYNGRSWSALFNRRDESSDGSGNYNAIDSALWNAADAVTQWPTNDLYPQYF</sequence>
<gene>
    <name evidence="3" type="ORF">Raf01_52770</name>
</gene>
<evidence type="ECO:0000259" key="2">
    <source>
        <dbReference type="Pfam" id="PF00144"/>
    </source>
</evidence>
<organism evidence="3 4">
    <name type="scientific">Rugosimonospora africana</name>
    <dbReference type="NCBI Taxonomy" id="556532"/>
    <lineage>
        <taxon>Bacteria</taxon>
        <taxon>Bacillati</taxon>
        <taxon>Actinomycetota</taxon>
        <taxon>Actinomycetes</taxon>
        <taxon>Micromonosporales</taxon>
        <taxon>Micromonosporaceae</taxon>
        <taxon>Rugosimonospora</taxon>
    </lineage>
</organism>